<comment type="caution">
    <text evidence="4">The sequence shown here is derived from an EMBL/GenBank/DDBJ whole genome shotgun (WGS) entry which is preliminary data.</text>
</comment>
<accession>A0A1F7I789</accession>
<dbReference type="Pfam" id="PF04019">
    <property type="entry name" value="DUF359"/>
    <property type="match status" value="1"/>
</dbReference>
<name>A0A1F7I789_9BACT</name>
<proteinExistence type="inferred from homology"/>
<dbReference type="SUPFAM" id="SSF52374">
    <property type="entry name" value="Nucleotidylyl transferase"/>
    <property type="match status" value="1"/>
</dbReference>
<dbReference type="GO" id="GO:0005525">
    <property type="term" value="F:GTP binding"/>
    <property type="evidence" value="ECO:0007669"/>
    <property type="project" value="UniProtKB-KW"/>
</dbReference>
<dbReference type="InterPro" id="IPR007164">
    <property type="entry name" value="GTP-dep_dephospho-CoA_kin"/>
</dbReference>
<keyword evidence="1" id="KW-0547">Nucleotide-binding</keyword>
<sequence length="383" mass="43612">MFKYNHIIFAGTFDRLHVGHKKLLDKAFELADKVSIGITTNEMIKNKLLSQIVEKLDIRYSILEKYLITKNFLKRAQFFVLKDIYGPSIEDNDFDSILVTELTKKNAARINKMRELRGIRDLRIITEPLVRGEDGEVVTSERIRMGEIDRYGHNPQFSILNFQKKELKLPKNLREELRKPLGEVISGSENELKETVYKVIKFIKFIKPTMVIAVGDIVTKSLVGAGYSPDVNIIDLRSRRKQIFNSQLSILNEFSKSKFQIKKADSGPHFAKASRGRQARMMSFLGAMSYEATPESISLVNDPGTINIKTANEIKKSINEFIKTGKKQLMIVKGEEDLLALPAILFAPLNSVVLYGQIDLGVVMVEVTEEKKKGVEEILKKFQ</sequence>
<dbReference type="GO" id="GO:0016301">
    <property type="term" value="F:kinase activity"/>
    <property type="evidence" value="ECO:0007669"/>
    <property type="project" value="InterPro"/>
</dbReference>
<evidence type="ECO:0000259" key="3">
    <source>
        <dbReference type="Pfam" id="PF01467"/>
    </source>
</evidence>
<keyword evidence="2" id="KW-0342">GTP-binding</keyword>
<reference evidence="4 5" key="1">
    <citation type="journal article" date="2016" name="Nat. Commun.">
        <title>Thousands of microbial genomes shed light on interconnected biogeochemical processes in an aquifer system.</title>
        <authorList>
            <person name="Anantharaman K."/>
            <person name="Brown C.T."/>
            <person name="Hug L.A."/>
            <person name="Sharon I."/>
            <person name="Castelle C.J."/>
            <person name="Probst A.J."/>
            <person name="Thomas B.C."/>
            <person name="Singh A."/>
            <person name="Wilkins M.J."/>
            <person name="Karaoz U."/>
            <person name="Brodie E.L."/>
            <person name="Williams K.H."/>
            <person name="Hubbard S.S."/>
            <person name="Banfield J.F."/>
        </authorList>
    </citation>
    <scope>NUCLEOTIDE SEQUENCE [LARGE SCALE GENOMIC DNA]</scope>
</reference>
<dbReference type="Proteomes" id="UP000179270">
    <property type="component" value="Unassembled WGS sequence"/>
</dbReference>
<dbReference type="NCBIfam" id="TIGR00125">
    <property type="entry name" value="cyt_tran_rel"/>
    <property type="match status" value="1"/>
</dbReference>
<dbReference type="AlphaFoldDB" id="A0A1F7I789"/>
<dbReference type="InterPro" id="IPR004821">
    <property type="entry name" value="Cyt_trans-like"/>
</dbReference>
<evidence type="ECO:0000313" key="5">
    <source>
        <dbReference type="Proteomes" id="UP000179270"/>
    </source>
</evidence>
<evidence type="ECO:0000256" key="2">
    <source>
        <dbReference type="ARBA" id="ARBA00023134"/>
    </source>
</evidence>
<dbReference type="GO" id="GO:0015937">
    <property type="term" value="P:coenzyme A biosynthetic process"/>
    <property type="evidence" value="ECO:0007669"/>
    <property type="project" value="InterPro"/>
</dbReference>
<feature type="domain" description="Cytidyltransferase-like" evidence="3">
    <location>
        <begin position="8"/>
        <end position="144"/>
    </location>
</feature>
<dbReference type="NCBIfam" id="NF001985">
    <property type="entry name" value="PRK00777.1"/>
    <property type="match status" value="1"/>
</dbReference>
<gene>
    <name evidence="4" type="ORF">A3A74_07440</name>
</gene>
<dbReference type="Gene3D" id="3.40.50.620">
    <property type="entry name" value="HUPs"/>
    <property type="match status" value="1"/>
</dbReference>
<dbReference type="PANTHER" id="PTHR40732:SF1">
    <property type="entry name" value="GTP-DEPENDENT DEPHOSPHO-COA KINASE"/>
    <property type="match status" value="1"/>
</dbReference>
<evidence type="ECO:0000256" key="1">
    <source>
        <dbReference type="ARBA" id="ARBA00022741"/>
    </source>
</evidence>
<dbReference type="InterPro" id="IPR014729">
    <property type="entry name" value="Rossmann-like_a/b/a_fold"/>
</dbReference>
<dbReference type="EMBL" id="MGAF01000054">
    <property type="protein sequence ID" value="OGK39238.1"/>
    <property type="molecule type" value="Genomic_DNA"/>
</dbReference>
<dbReference type="Pfam" id="PF01467">
    <property type="entry name" value="CTP_transf_like"/>
    <property type="match status" value="1"/>
</dbReference>
<evidence type="ECO:0000313" key="4">
    <source>
        <dbReference type="EMBL" id="OGK39238.1"/>
    </source>
</evidence>
<protein>
    <recommendedName>
        <fullName evidence="3">Cytidyltransferase-like domain-containing protein</fullName>
    </recommendedName>
</protein>
<dbReference type="PANTHER" id="PTHR40732">
    <property type="entry name" value="UPF0218 PROTEIN TK1697"/>
    <property type="match status" value="1"/>
</dbReference>
<organism evidence="4 5">
    <name type="scientific">Candidatus Roizmanbacteria bacterium RIFCSPLOWO2_01_FULL_35_13</name>
    <dbReference type="NCBI Taxonomy" id="1802055"/>
    <lineage>
        <taxon>Bacteria</taxon>
        <taxon>Candidatus Roizmaniibacteriota</taxon>
    </lineage>
</organism>
<dbReference type="HAMAP" id="MF_00590">
    <property type="entry name" value="Dephospho_CoA_kinase_GTP_dep"/>
    <property type="match status" value="1"/>
</dbReference>